<organism evidence="2 3">
    <name type="scientific">Salmonella newport (strain SL254)</name>
    <dbReference type="NCBI Taxonomy" id="423368"/>
    <lineage>
        <taxon>Bacteria</taxon>
        <taxon>Pseudomonadati</taxon>
        <taxon>Pseudomonadota</taxon>
        <taxon>Gammaproteobacteria</taxon>
        <taxon>Enterobacterales</taxon>
        <taxon>Enterobacteriaceae</taxon>
        <taxon>Salmonella</taxon>
    </lineage>
</organism>
<proteinExistence type="predicted"/>
<dbReference type="AlphaFoldDB" id="A0A0H3BNS1"/>
<dbReference type="EMBL" id="CP001113">
    <property type="protein sequence ID" value="ACF61783.1"/>
    <property type="molecule type" value="Genomic_DNA"/>
</dbReference>
<dbReference type="Proteomes" id="UP000008824">
    <property type="component" value="Chromosome"/>
</dbReference>
<feature type="region of interest" description="Disordered" evidence="1">
    <location>
        <begin position="1"/>
        <end position="41"/>
    </location>
</feature>
<dbReference type="HOGENOM" id="CLU_3276351_0_0_6"/>
<sequence>MGVPEQRRKKRRTARLVSPISNSGSYARQPILRQRENYTWK</sequence>
<accession>A0A0H3BNS1</accession>
<evidence type="ECO:0000313" key="2">
    <source>
        <dbReference type="EMBL" id="ACF61783.1"/>
    </source>
</evidence>
<dbReference type="KEGG" id="see:SNSL254_A4843"/>
<reference evidence="2 3" key="1">
    <citation type="journal article" date="2011" name="J. Bacteriol.">
        <title>Comparative genomics of 28 Salmonella enterica isolates: evidence for CRISPR-mediated adaptive sublineage evolution.</title>
        <authorList>
            <person name="Fricke W.F."/>
            <person name="Mammel M.K."/>
            <person name="McDermott P.F."/>
            <person name="Tartera C."/>
            <person name="White D.G."/>
            <person name="Leclerc J.E."/>
            <person name="Ravel J."/>
            <person name="Cebula T.A."/>
        </authorList>
    </citation>
    <scope>NUCLEOTIDE SEQUENCE [LARGE SCALE GENOMIC DNA]</scope>
    <source>
        <strain evidence="2 3">SL254</strain>
    </source>
</reference>
<protein>
    <submittedName>
        <fullName evidence="2">Uncharacterized protein</fullName>
    </submittedName>
</protein>
<evidence type="ECO:0000256" key="1">
    <source>
        <dbReference type="SAM" id="MobiDB-lite"/>
    </source>
</evidence>
<gene>
    <name evidence="2" type="ordered locus">SNSL254_A4843</name>
</gene>
<name>A0A0H3BNS1_SALNS</name>
<evidence type="ECO:0000313" key="3">
    <source>
        <dbReference type="Proteomes" id="UP000008824"/>
    </source>
</evidence>